<feature type="chain" id="PRO_5031150045" evidence="1">
    <location>
        <begin position="20"/>
        <end position="1451"/>
    </location>
</feature>
<dbReference type="PROSITE" id="PS51208">
    <property type="entry name" value="AUTOTRANSPORTER"/>
    <property type="match status" value="1"/>
</dbReference>
<evidence type="ECO:0000313" key="4">
    <source>
        <dbReference type="Proteomes" id="UP000519897"/>
    </source>
</evidence>
<dbReference type="Pfam" id="PF05345">
    <property type="entry name" value="He_PIG"/>
    <property type="match status" value="3"/>
</dbReference>
<dbReference type="SUPFAM" id="SSF49313">
    <property type="entry name" value="Cadherin-like"/>
    <property type="match status" value="2"/>
</dbReference>
<dbReference type="Gene3D" id="2.40.128.130">
    <property type="entry name" value="Autotransporter beta-domain"/>
    <property type="match status" value="1"/>
</dbReference>
<dbReference type="GO" id="GO:0016020">
    <property type="term" value="C:membrane"/>
    <property type="evidence" value="ECO:0007669"/>
    <property type="project" value="InterPro"/>
</dbReference>
<dbReference type="InterPro" id="IPR005546">
    <property type="entry name" value="Autotransporte_beta"/>
</dbReference>
<accession>A0A7W6LIB3</accession>
<evidence type="ECO:0000259" key="2">
    <source>
        <dbReference type="PROSITE" id="PS51208"/>
    </source>
</evidence>
<reference evidence="3 4" key="1">
    <citation type="submission" date="2020-08" db="EMBL/GenBank/DDBJ databases">
        <title>Genomic Encyclopedia of Type Strains, Phase IV (KMG-IV): sequencing the most valuable type-strain genomes for metagenomic binning, comparative biology and taxonomic classification.</title>
        <authorList>
            <person name="Goeker M."/>
        </authorList>
    </citation>
    <scope>NUCLEOTIDE SEQUENCE [LARGE SCALE GENOMIC DNA]</scope>
    <source>
        <strain evidence="3 4">DSM 29514</strain>
    </source>
</reference>
<dbReference type="GO" id="GO:0005509">
    <property type="term" value="F:calcium ion binding"/>
    <property type="evidence" value="ECO:0007669"/>
    <property type="project" value="InterPro"/>
</dbReference>
<dbReference type="InterPro" id="IPR025883">
    <property type="entry name" value="Cadherin-like_domain"/>
</dbReference>
<evidence type="ECO:0000313" key="3">
    <source>
        <dbReference type="EMBL" id="MBB4144894.1"/>
    </source>
</evidence>
<dbReference type="Pfam" id="PF12733">
    <property type="entry name" value="Cadherin-like"/>
    <property type="match status" value="6"/>
</dbReference>
<dbReference type="SMART" id="SM00869">
    <property type="entry name" value="Autotransporter"/>
    <property type="match status" value="1"/>
</dbReference>
<dbReference type="InterPro" id="IPR015919">
    <property type="entry name" value="Cadherin-like_sf"/>
</dbReference>
<comment type="caution">
    <text evidence="3">The sequence shown here is derived from an EMBL/GenBank/DDBJ whole genome shotgun (WGS) entry which is preliminary data.</text>
</comment>
<feature type="signal peptide" evidence="1">
    <location>
        <begin position="1"/>
        <end position="19"/>
    </location>
</feature>
<feature type="domain" description="Autotransporter" evidence="2">
    <location>
        <begin position="1203"/>
        <end position="1451"/>
    </location>
</feature>
<protein>
    <submittedName>
        <fullName evidence="3">tRNA threonylcarbamoyladenosine modification (KEOPS) complex Pcc1 subunit</fullName>
    </submittedName>
</protein>
<dbReference type="Gene3D" id="2.60.40.10">
    <property type="entry name" value="Immunoglobulins"/>
    <property type="match status" value="5"/>
</dbReference>
<organism evidence="3 4">
    <name type="scientific">Rhizobium rhizoryzae</name>
    <dbReference type="NCBI Taxonomy" id="451876"/>
    <lineage>
        <taxon>Bacteria</taxon>
        <taxon>Pseudomonadati</taxon>
        <taxon>Pseudomonadota</taxon>
        <taxon>Alphaproteobacteria</taxon>
        <taxon>Hyphomicrobiales</taxon>
        <taxon>Rhizobiaceae</taxon>
        <taxon>Rhizobium/Agrobacterium group</taxon>
        <taxon>Rhizobium</taxon>
    </lineage>
</organism>
<dbReference type="InterPro" id="IPR036709">
    <property type="entry name" value="Autotransporte_beta_dom_sf"/>
</dbReference>
<name>A0A7W6LIB3_9HYPH</name>
<proteinExistence type="predicted"/>
<dbReference type="RefSeq" id="WP_165130754.1">
    <property type="nucleotide sequence ID" value="NZ_CP049249.1"/>
</dbReference>
<dbReference type="SUPFAM" id="SSF103515">
    <property type="entry name" value="Autotransporter"/>
    <property type="match status" value="1"/>
</dbReference>
<keyword evidence="4" id="KW-1185">Reference proteome</keyword>
<keyword evidence="1" id="KW-0732">Signal</keyword>
<evidence type="ECO:0000256" key="1">
    <source>
        <dbReference type="SAM" id="SignalP"/>
    </source>
</evidence>
<gene>
    <name evidence="3" type="ORF">GGQ72_003456</name>
</gene>
<dbReference type="Proteomes" id="UP000519897">
    <property type="component" value="Unassembled WGS sequence"/>
</dbReference>
<dbReference type="InterPro" id="IPR013783">
    <property type="entry name" value="Ig-like_fold"/>
</dbReference>
<dbReference type="PROSITE" id="PS51257">
    <property type="entry name" value="PROKAR_LIPOPROTEIN"/>
    <property type="match status" value="1"/>
</dbReference>
<sequence length="1451" mass="146312">MRLCLVLAAILLTATHAAAALSTACQQLNTDFGSGRTFTVGDISSGSSANFNSDYPLLAGEKVTWQANATADPTNDTEAQYSVYDGNFASLAGARTRNVGSFSQSGSYTLTVNETVNLEIGTERNGNETSGASITMTASCSAATASTNANLSNLSLSSGTLSPSFASGTTSYTASVANGVSTITVTPTVSDATATVKVNGTTVTSGTASGSINLSVGTNTITTVVTAQDSTTTKTYTVTVTRAAAVSTDTNLANLSLSSGTLSPSFASGTTSYTASVANGVSTITVTPTVSDATATVKVNGTTVTSGTASGTINLSVGTNTITTVVTAQDSTTTKTYTVTVTRAAAVSTDANLANLSLSSGTLSPSFASGTTSYTASVANGVSTITVTPTVSDATATVKVNGTTVTSGTASGTINLSVGTNTITTVVTAQDSTTTKTYTVTVTRAAAVSTDANLANLSLSSGTLSPSFASGTMSYTASVANGVSTITVTPTVSDATATVAVNGTTVTSGTASGSINLSVGTNTITTVVTAQDGTTTKTYTVTVTRAAAVSTDANLANLSLSSGTLSPSFASGTTSYTASVANGVSTITVTPTVSDATATVKVNGTTVTSGTASGTINLSVGTNTITTVVTAQDGSTTKTYTVTVTRAAAVSTDANLSNLSLSSGTLSPSFASGTTSYTASVANGVTSVTVTPIVSDATATVKVNGTTVTSGTASGSISLSVGTNTITTVVTAQDGTTTKTYTVTVTRAAPVTLIPQGGALASGNIGQTYSQNISATGGTSASGPYTFSVTGSLPAGLTLSAAGAITGIPMVAGESSFTVTAKDADGTTGSAVYTLLIEGQIILSPGAGSLSSGIVGTPYSQGFSATGGKAPYSFAVSGTLPTGLSLSSNGALSGTPTAAANASFTVTVTDADRITASGTYSLAIVAAAIKLSPNGGELAKGMAGEQYSQPITATGGVGATTFSLVSGTLPKGMSLNLSTGELTGPLEIGSEGDYSFVLQARDSTGNLGSGSYSLKVAPRSVTVTDKQIEVQAGSTPADVPLHRGATGGPFVTAEKTFVEPPNAGTATIIRGQFAQATTTTPVGWYLQFTPNPSYAGQVRVGFRLTSALGVSNTGTVTYTIAFDKKKVTDEINGLVEDFVRARQNLLASTIKVPDLMKRRRLETAKDPVTTRIQPSASGVTLGFSTSLVQMESAGSKGTRGSGGSLSPFNIWIDGTFMAHNREQNGDRWGSFAMISTGADYLVTDKLLLGLSFHYDRMTDPTDKDAELTGNGWLAGPYASMEIAKGVFWNANVLYGGSVNDIETEFWDGDFDTSRWLFDSSINGEWRLDADTVLVPKLRAVYLSETVKDYAVNNAQGDRLDIKGFTTEQLRVSLGADLSRDIHLENGMVLTPRIGVTGGYSGLDGSGAFGQVSAGLSLNAEAAWTLDFDLLFNIDNDGERSPGARARIGGRF</sequence>
<dbReference type="EMBL" id="JACIEC010000005">
    <property type="protein sequence ID" value="MBB4144894.1"/>
    <property type="molecule type" value="Genomic_DNA"/>
</dbReference>